<reference evidence="1" key="1">
    <citation type="submission" date="2021-08" db="EMBL/GenBank/DDBJ databases">
        <title>Novel anaerobic bacterium isolated from sea squirt in East Sea, Republic of Korea.</title>
        <authorList>
            <person name="Nguyen T.H."/>
            <person name="Li Z."/>
            <person name="Lee Y.-J."/>
            <person name="Ko J."/>
            <person name="Kim S.-G."/>
        </authorList>
    </citation>
    <scope>NUCLEOTIDE SEQUENCE</scope>
    <source>
        <strain evidence="1">KCTC 25031</strain>
    </source>
</reference>
<gene>
    <name evidence="1" type="ORF">K4L44_07280</name>
</gene>
<evidence type="ECO:0000313" key="1">
    <source>
        <dbReference type="EMBL" id="QZE15626.1"/>
    </source>
</evidence>
<organism evidence="1 2">
    <name type="scientific">Halosquirtibacter laminarini</name>
    <dbReference type="NCBI Taxonomy" id="3374600"/>
    <lineage>
        <taxon>Bacteria</taxon>
        <taxon>Pseudomonadati</taxon>
        <taxon>Bacteroidota</taxon>
        <taxon>Bacteroidia</taxon>
        <taxon>Marinilabiliales</taxon>
        <taxon>Prolixibacteraceae</taxon>
        <taxon>Halosquirtibacter</taxon>
    </lineage>
</organism>
<dbReference type="Proteomes" id="UP000826212">
    <property type="component" value="Chromosome"/>
</dbReference>
<name>A0AC61NIU1_9BACT</name>
<evidence type="ECO:0000313" key="2">
    <source>
        <dbReference type="Proteomes" id="UP000826212"/>
    </source>
</evidence>
<accession>A0AC61NIU1</accession>
<keyword evidence="2" id="KW-1185">Reference proteome</keyword>
<dbReference type="EMBL" id="CP081303">
    <property type="protein sequence ID" value="QZE15626.1"/>
    <property type="molecule type" value="Genomic_DNA"/>
</dbReference>
<protein>
    <submittedName>
        <fullName evidence="1">Uncharacterized protein</fullName>
    </submittedName>
</protein>
<proteinExistence type="predicted"/>
<sequence>MRNIILFCLTFGIIMIFSDNVFSEEISLSDVDGEAVAYIDTEKENTVFLWDGTPEAYLIKEKNWYNVYGFNGLHLGWYEKGLVYTHKGYVIGFKKGCMNIKVSLNEEKSRVDYLPFKHPKEKVPEKPKFIKQITYSECLGYFLRMGRD</sequence>